<evidence type="ECO:0000313" key="5">
    <source>
        <dbReference type="EMBL" id="MBL0393452.1"/>
    </source>
</evidence>
<dbReference type="GO" id="GO:0003677">
    <property type="term" value="F:DNA binding"/>
    <property type="evidence" value="ECO:0007669"/>
    <property type="project" value="UniProtKB-KW"/>
</dbReference>
<dbReference type="PROSITE" id="PS00622">
    <property type="entry name" value="HTH_LUXR_1"/>
    <property type="match status" value="1"/>
</dbReference>
<keyword evidence="3" id="KW-0804">Transcription</keyword>
<gene>
    <name evidence="5" type="ORF">JJ685_20115</name>
</gene>
<dbReference type="InterPro" id="IPR025246">
    <property type="entry name" value="IS30-like_HTH"/>
</dbReference>
<feature type="domain" description="HTH luxR-type" evidence="4">
    <location>
        <begin position="207"/>
        <end position="272"/>
    </location>
</feature>
<keyword evidence="2" id="KW-0238">DNA-binding</keyword>
<keyword evidence="1" id="KW-0805">Transcription regulation</keyword>
<dbReference type="Gene3D" id="1.10.10.10">
    <property type="entry name" value="Winged helix-like DNA-binding domain superfamily/Winged helix DNA-binding domain"/>
    <property type="match status" value="1"/>
</dbReference>
<comment type="caution">
    <text evidence="5">The sequence shown here is derived from an EMBL/GenBank/DDBJ whole genome shotgun (WGS) entry which is preliminary data.</text>
</comment>
<dbReference type="Proteomes" id="UP000599109">
    <property type="component" value="Unassembled WGS sequence"/>
</dbReference>
<name>A0A937CVW6_9BURK</name>
<dbReference type="SUPFAM" id="SSF55781">
    <property type="entry name" value="GAF domain-like"/>
    <property type="match status" value="1"/>
</dbReference>
<dbReference type="Pfam" id="PF13936">
    <property type="entry name" value="HTH_38"/>
    <property type="match status" value="1"/>
</dbReference>
<reference evidence="5 6" key="1">
    <citation type="journal article" date="2017" name="Int. J. Syst. Evol. Microbiol.">
        <title>Ramlibacter monticola sp. nov., isolated from forest soil.</title>
        <authorList>
            <person name="Chaudhary D.K."/>
            <person name="Kim J."/>
        </authorList>
    </citation>
    <scope>NUCLEOTIDE SEQUENCE [LARGE SCALE GENOMIC DNA]</scope>
    <source>
        <strain evidence="5 6">KACC 19175</strain>
    </source>
</reference>
<protein>
    <submittedName>
        <fullName evidence="5">GAF domain-containing protein</fullName>
    </submittedName>
</protein>
<organism evidence="5 6">
    <name type="scientific">Ramlibacter monticola</name>
    <dbReference type="NCBI Taxonomy" id="1926872"/>
    <lineage>
        <taxon>Bacteria</taxon>
        <taxon>Pseudomonadati</taxon>
        <taxon>Pseudomonadota</taxon>
        <taxon>Betaproteobacteria</taxon>
        <taxon>Burkholderiales</taxon>
        <taxon>Comamonadaceae</taxon>
        <taxon>Ramlibacter</taxon>
    </lineage>
</organism>
<dbReference type="GO" id="GO:0006355">
    <property type="term" value="P:regulation of DNA-templated transcription"/>
    <property type="evidence" value="ECO:0007669"/>
    <property type="project" value="InterPro"/>
</dbReference>
<dbReference type="PANTHER" id="PTHR44688">
    <property type="entry name" value="DNA-BINDING TRANSCRIPTIONAL ACTIVATOR DEVR_DOSR"/>
    <property type="match status" value="1"/>
</dbReference>
<proteinExistence type="predicted"/>
<dbReference type="CDD" id="cd06170">
    <property type="entry name" value="LuxR_C_like"/>
    <property type="match status" value="1"/>
</dbReference>
<dbReference type="InterPro" id="IPR016032">
    <property type="entry name" value="Sig_transdc_resp-reg_C-effctor"/>
</dbReference>
<sequence length="278" mass="30454">MQRQPVDAQGLFLLQADLRDRLLRRGRLSSEERGLAAEMLLYLDDLPGCWAVCADWLLARTAADRVDAGFATAADPVYVPRLERRQRDGELPSVLGARFDARQEAIRAVWAAPRAVVYQDAANEPRIQGEVRSLLLAAQTRSKIAVAIRDRGRDLGLLCMDSGRAFAWDARACEGMDRVAREVMAPVLSAALELEQGRTEVPAAPAAPARLPGLTVAETRVAQLVLAGCSYKEIARKLDRSCSTIDHQLRSIRAKLGVNSTAKLVRELNLHAARLQAA</sequence>
<dbReference type="EMBL" id="JAEQNE010000005">
    <property type="protein sequence ID" value="MBL0393452.1"/>
    <property type="molecule type" value="Genomic_DNA"/>
</dbReference>
<dbReference type="Pfam" id="PF01590">
    <property type="entry name" value="GAF"/>
    <property type="match status" value="1"/>
</dbReference>
<dbReference type="InterPro" id="IPR029016">
    <property type="entry name" value="GAF-like_dom_sf"/>
</dbReference>
<dbReference type="InterPro" id="IPR000792">
    <property type="entry name" value="Tscrpt_reg_LuxR_C"/>
</dbReference>
<evidence type="ECO:0000256" key="3">
    <source>
        <dbReference type="ARBA" id="ARBA00023163"/>
    </source>
</evidence>
<dbReference type="InterPro" id="IPR003018">
    <property type="entry name" value="GAF"/>
</dbReference>
<evidence type="ECO:0000313" key="6">
    <source>
        <dbReference type="Proteomes" id="UP000599109"/>
    </source>
</evidence>
<dbReference type="Gene3D" id="3.30.450.40">
    <property type="match status" value="1"/>
</dbReference>
<keyword evidence="6" id="KW-1185">Reference proteome</keyword>
<dbReference type="InterPro" id="IPR036388">
    <property type="entry name" value="WH-like_DNA-bd_sf"/>
</dbReference>
<evidence type="ECO:0000256" key="1">
    <source>
        <dbReference type="ARBA" id="ARBA00023015"/>
    </source>
</evidence>
<dbReference type="PROSITE" id="PS50043">
    <property type="entry name" value="HTH_LUXR_2"/>
    <property type="match status" value="1"/>
</dbReference>
<dbReference type="SUPFAM" id="SSF46894">
    <property type="entry name" value="C-terminal effector domain of the bipartite response regulators"/>
    <property type="match status" value="1"/>
</dbReference>
<dbReference type="AlphaFoldDB" id="A0A937CVW6"/>
<dbReference type="PANTHER" id="PTHR44688:SF16">
    <property type="entry name" value="DNA-BINDING TRANSCRIPTIONAL ACTIVATOR DEVR_DOSR"/>
    <property type="match status" value="1"/>
</dbReference>
<accession>A0A937CVW6</accession>
<dbReference type="SMART" id="SM00421">
    <property type="entry name" value="HTH_LUXR"/>
    <property type="match status" value="1"/>
</dbReference>
<evidence type="ECO:0000256" key="2">
    <source>
        <dbReference type="ARBA" id="ARBA00023125"/>
    </source>
</evidence>
<evidence type="ECO:0000259" key="4">
    <source>
        <dbReference type="PROSITE" id="PS50043"/>
    </source>
</evidence>
<dbReference type="RefSeq" id="WP_201676114.1">
    <property type="nucleotide sequence ID" value="NZ_JAEQNE010000005.1"/>
</dbReference>